<feature type="domain" description="Extradiol ring-cleavage dioxygenase class III enzyme subunit B" evidence="1">
    <location>
        <begin position="8"/>
        <end position="255"/>
    </location>
</feature>
<keyword evidence="2" id="KW-0223">Dioxygenase</keyword>
<evidence type="ECO:0000313" key="2">
    <source>
        <dbReference type="EMBL" id="TQM11600.1"/>
    </source>
</evidence>
<comment type="caution">
    <text evidence="2">The sequence shown here is derived from an EMBL/GenBank/DDBJ whole genome shotgun (WGS) entry which is preliminary data.</text>
</comment>
<dbReference type="SUPFAM" id="SSF53213">
    <property type="entry name" value="LigB-like"/>
    <property type="match status" value="1"/>
</dbReference>
<dbReference type="RefSeq" id="WP_142055865.1">
    <property type="nucleotide sequence ID" value="NZ_VFPA01000002.1"/>
</dbReference>
<dbReference type="GO" id="GO:0016702">
    <property type="term" value="F:oxidoreductase activity, acting on single donors with incorporation of molecular oxygen, incorporation of two atoms of oxygen"/>
    <property type="evidence" value="ECO:0007669"/>
    <property type="project" value="UniProtKB-ARBA"/>
</dbReference>
<dbReference type="GO" id="GO:0008198">
    <property type="term" value="F:ferrous iron binding"/>
    <property type="evidence" value="ECO:0007669"/>
    <property type="project" value="InterPro"/>
</dbReference>
<dbReference type="EMBL" id="VFPA01000002">
    <property type="protein sequence ID" value="TQM11600.1"/>
    <property type="molecule type" value="Genomic_DNA"/>
</dbReference>
<dbReference type="Gene3D" id="3.40.830.10">
    <property type="entry name" value="LigB-like"/>
    <property type="match status" value="1"/>
</dbReference>
<evidence type="ECO:0000313" key="3">
    <source>
        <dbReference type="Proteomes" id="UP000315677"/>
    </source>
</evidence>
<keyword evidence="2" id="KW-0560">Oxidoreductase</keyword>
<accession>A0A543DQJ1</accession>
<dbReference type="AlphaFoldDB" id="A0A543DQJ1"/>
<protein>
    <submittedName>
        <fullName evidence="2">Protocatechuate 4,5-dioxygenase beta chain</fullName>
    </submittedName>
</protein>
<keyword evidence="3" id="KW-1185">Reference proteome</keyword>
<evidence type="ECO:0000259" key="1">
    <source>
        <dbReference type="Pfam" id="PF02900"/>
    </source>
</evidence>
<dbReference type="InterPro" id="IPR004183">
    <property type="entry name" value="Xdiol_dOase_suB"/>
</dbReference>
<dbReference type="Pfam" id="PF02900">
    <property type="entry name" value="LigB"/>
    <property type="match status" value="1"/>
</dbReference>
<dbReference type="OrthoDB" id="8673673at2"/>
<sequence>MGRIVGIFAAPHNPLLWRTLRGEVEPDLLATRDAFRAMRERITELRPDVLVVVGTDHMTQWFHDNMPTFLVGRSDLVPTTFFNEEREFGIPQDVLVGDPALGLDLLRGGMAHGVDFASSQELRADHSIYLPHAFLSPSPDVAVVPIFTNCIAPPFPGPERFFRLGEVIRRAVAESPLDRRVVLVTSGHLATEVGGPKQFRGSSDPEFDEDAIRWLADGNVEEIFRELTLERMLAAGNVTPQFLNFVVAMGAAGGAPAAYAVGLRSRFASSPFVEWKAGER</sequence>
<reference evidence="2 3" key="1">
    <citation type="submission" date="2019-06" db="EMBL/GenBank/DDBJ databases">
        <title>Sequencing the genomes of 1000 actinobacteria strains.</title>
        <authorList>
            <person name="Klenk H.-P."/>
        </authorList>
    </citation>
    <scope>NUCLEOTIDE SEQUENCE [LARGE SCALE GENOMIC DNA]</scope>
    <source>
        <strain evidence="2 3">DSM 45301</strain>
    </source>
</reference>
<organism evidence="2 3">
    <name type="scientific">Pseudonocardia kunmingensis</name>
    <dbReference type="NCBI Taxonomy" id="630975"/>
    <lineage>
        <taxon>Bacteria</taxon>
        <taxon>Bacillati</taxon>
        <taxon>Actinomycetota</taxon>
        <taxon>Actinomycetes</taxon>
        <taxon>Pseudonocardiales</taxon>
        <taxon>Pseudonocardiaceae</taxon>
        <taxon>Pseudonocardia</taxon>
    </lineage>
</organism>
<name>A0A543DQJ1_9PSEU</name>
<gene>
    <name evidence="2" type="ORF">FB558_4165</name>
</gene>
<dbReference type="Proteomes" id="UP000315677">
    <property type="component" value="Unassembled WGS sequence"/>
</dbReference>
<proteinExistence type="predicted"/>